<gene>
    <name evidence="4" type="ORF">EMPS_00503</name>
</gene>
<dbReference type="InterPro" id="IPR046869">
    <property type="entry name" value="SLM1/RGC1-like_PH"/>
</dbReference>
<dbReference type="PANTHER" id="PTHR31941:SF1">
    <property type="entry name" value="CYTOSKELETAL SIGNALING PROTEIN SLM1"/>
    <property type="match status" value="1"/>
</dbReference>
<reference evidence="4" key="1">
    <citation type="submission" date="2021-11" db="EMBL/GenBank/DDBJ databases">
        <authorList>
            <person name="Herlambang A."/>
            <person name="Guo Y."/>
            <person name="Takashima Y."/>
            <person name="Nishizawa T."/>
        </authorList>
    </citation>
    <scope>NUCLEOTIDE SEQUENCE</scope>
    <source>
        <strain evidence="4">E1425</strain>
    </source>
</reference>
<dbReference type="Pfam" id="PF20399">
    <property type="entry name" value="PH_20"/>
    <property type="match status" value="1"/>
</dbReference>
<proteinExistence type="predicted"/>
<protein>
    <recommendedName>
        <fullName evidence="3">PH domain-containing protein</fullName>
    </recommendedName>
</protein>
<dbReference type="EMBL" id="BQFW01000001">
    <property type="protein sequence ID" value="GJJ68157.1"/>
    <property type="molecule type" value="Genomic_DNA"/>
</dbReference>
<organism evidence="4 5">
    <name type="scientific">Entomortierella parvispora</name>
    <dbReference type="NCBI Taxonomy" id="205924"/>
    <lineage>
        <taxon>Eukaryota</taxon>
        <taxon>Fungi</taxon>
        <taxon>Fungi incertae sedis</taxon>
        <taxon>Mucoromycota</taxon>
        <taxon>Mortierellomycotina</taxon>
        <taxon>Mortierellomycetes</taxon>
        <taxon>Mortierellales</taxon>
        <taxon>Mortierellaceae</taxon>
        <taxon>Entomortierella</taxon>
    </lineage>
</organism>
<evidence type="ECO:0000313" key="5">
    <source>
        <dbReference type="Proteomes" id="UP000827284"/>
    </source>
</evidence>
<reference evidence="4" key="2">
    <citation type="journal article" date="2022" name="Microbiol. Resour. Announc.">
        <title>Whole-Genome Sequence of Entomortierella parvispora E1425, a Mucoromycotan Fungus Associated with Burkholderiaceae-Related Endosymbiotic Bacteria.</title>
        <authorList>
            <person name="Herlambang A."/>
            <person name="Guo Y."/>
            <person name="Takashima Y."/>
            <person name="Narisawa K."/>
            <person name="Ohta H."/>
            <person name="Nishizawa T."/>
        </authorList>
    </citation>
    <scope>NUCLEOTIDE SEQUENCE</scope>
    <source>
        <strain evidence="4">E1425</strain>
    </source>
</reference>
<dbReference type="Pfam" id="PF20400">
    <property type="entry name" value="BAR_4"/>
    <property type="match status" value="1"/>
</dbReference>
<dbReference type="Gene3D" id="1.20.1270.60">
    <property type="entry name" value="Arfaptin homology (AH) domain/BAR domain"/>
    <property type="match status" value="1"/>
</dbReference>
<accession>A0A9P3H182</accession>
<name>A0A9P3H182_9FUNG</name>
<dbReference type="AlphaFoldDB" id="A0A9P3H182"/>
<dbReference type="PROSITE" id="PS50003">
    <property type="entry name" value="PH_DOMAIN"/>
    <property type="match status" value="1"/>
</dbReference>
<keyword evidence="5" id="KW-1185">Reference proteome</keyword>
<dbReference type="InterPro" id="IPR011993">
    <property type="entry name" value="PH-like_dom_sf"/>
</dbReference>
<dbReference type="Proteomes" id="UP000827284">
    <property type="component" value="Unassembled WGS sequence"/>
</dbReference>
<dbReference type="InterPro" id="IPR027267">
    <property type="entry name" value="AH/BAR_dom_sf"/>
</dbReference>
<feature type="region of interest" description="Disordered" evidence="2">
    <location>
        <begin position="23"/>
        <end position="47"/>
    </location>
</feature>
<feature type="region of interest" description="Disordered" evidence="2">
    <location>
        <begin position="636"/>
        <end position="674"/>
    </location>
</feature>
<dbReference type="Gene3D" id="2.30.29.30">
    <property type="entry name" value="Pleckstrin-homology domain (PH domain)/Phosphotyrosine-binding domain (PTB)"/>
    <property type="match status" value="1"/>
</dbReference>
<dbReference type="InterPro" id="IPR046868">
    <property type="entry name" value="BAR_4"/>
</dbReference>
<feature type="domain" description="PH" evidence="3">
    <location>
        <begin position="425"/>
        <end position="533"/>
    </location>
</feature>
<evidence type="ECO:0000259" key="3">
    <source>
        <dbReference type="PROSITE" id="PS50003"/>
    </source>
</evidence>
<dbReference type="OrthoDB" id="5598057at2759"/>
<dbReference type="PANTHER" id="PTHR31941">
    <property type="entry name" value="CYTOSKELETAL SIGNALING PROTEIN SLM1"/>
    <property type="match status" value="1"/>
</dbReference>
<dbReference type="SUPFAM" id="SSF50729">
    <property type="entry name" value="PH domain-like"/>
    <property type="match status" value="1"/>
</dbReference>
<dbReference type="InterPro" id="IPR001849">
    <property type="entry name" value="PH_domain"/>
</dbReference>
<dbReference type="SMART" id="SM00233">
    <property type="entry name" value="PH"/>
    <property type="match status" value="1"/>
</dbReference>
<evidence type="ECO:0000256" key="2">
    <source>
        <dbReference type="SAM" id="MobiDB-lite"/>
    </source>
</evidence>
<evidence type="ECO:0000256" key="1">
    <source>
        <dbReference type="ARBA" id="ARBA00022553"/>
    </source>
</evidence>
<evidence type="ECO:0000313" key="4">
    <source>
        <dbReference type="EMBL" id="GJJ68157.1"/>
    </source>
</evidence>
<feature type="compositionally biased region" description="Low complexity" evidence="2">
    <location>
        <begin position="24"/>
        <end position="40"/>
    </location>
</feature>
<dbReference type="SUPFAM" id="SSF103657">
    <property type="entry name" value="BAR/IMD domain-like"/>
    <property type="match status" value="1"/>
</dbReference>
<sequence>MTPMEGMKKSTLGKAFSRTFNRKSLQSSLSSPSTLHLQSTKKQGVAEPAKALAPIVTTTTIVDNADADANAIGNGRSTNDGPLSPISLVSLTESNSASLVTSPTRFVYEEEEALPRRSTTHVRDWTAMSNASTVSCLGMSGSEDNNQDASSNPADILLRRLVAYKAVIKNLQQYFAEIALIESGIAKSMNKASNLVVIPFKDGTQFLGRGGLQDVCAGVRDSSKLRSEQHANAARFLEETIVRSLRRLKQDIKNRIKAIKSDANLYSTRLFKERELTQERIGKLAKAIGLFEMAGGLQRDMEKLESDPYVINLSLKRQLARQVQEETLFARALQQCQEQVASFEGHIIKAVKEILAAFSQYQLDHANSGFSQSWASAEIALDVLQEDTEWTYFMERNEHRLLPSELVDSNPDDLDYPHKSNPYVLPIMTAHMSRKSSVLKNWKKGFFVLTQAGWLHVFATDDVCRDPLPDRSIHLLTAVLGPHTEPGQKQHVFSIDGKGMGGLLHRDAQTFTVRANSREEMISWWSEISKLTHSTTYTKLGDGGLDGGALSRTRTRAYSTSSVRLVRGNGAKTPDPYQQGSLPPYASAGKSEYFALDKTEYTAPNKSEYTESSAATSSLPTVVVAARPVRRLRGASSISDIKSRPLRLSRHNTGSTVSLDFSRPSRAGTTKIST</sequence>
<comment type="caution">
    <text evidence="4">The sequence shown here is derived from an EMBL/GenBank/DDBJ whole genome shotgun (WGS) entry which is preliminary data.</text>
</comment>
<keyword evidence="1" id="KW-0597">Phosphoprotein</keyword>